<dbReference type="Pfam" id="PF02749">
    <property type="entry name" value="QRPTase_N"/>
    <property type="match status" value="1"/>
</dbReference>
<comment type="similarity">
    <text evidence="1 4">Belongs to the NadC/ModD family.</text>
</comment>
<dbReference type="PANTHER" id="PTHR32179:SF4">
    <property type="entry name" value="PYROPHOSPHORYLASE MODD-RELATED"/>
    <property type="match status" value="1"/>
</dbReference>
<dbReference type="InterPro" id="IPR022412">
    <property type="entry name" value="Quinolinate_PRibosylTrfase_N"/>
</dbReference>
<dbReference type="InterPro" id="IPR037128">
    <property type="entry name" value="Quinolinate_PRibosylTase_N_sf"/>
</dbReference>
<dbReference type="GO" id="GO:0004514">
    <property type="term" value="F:nicotinate-nucleotide diphosphorylase (carboxylating) activity"/>
    <property type="evidence" value="ECO:0007669"/>
    <property type="project" value="InterPro"/>
</dbReference>
<evidence type="ECO:0000313" key="7">
    <source>
        <dbReference type="EMBL" id="RXK14854.1"/>
    </source>
</evidence>
<dbReference type="RefSeq" id="WP_114841789.1">
    <property type="nucleotide sequence ID" value="NZ_CP031219.1"/>
</dbReference>
<keyword evidence="3 4" id="KW-0808">Transferase</keyword>
<dbReference type="InterPro" id="IPR036068">
    <property type="entry name" value="Nicotinate_pribotase-like_C"/>
</dbReference>
<dbReference type="AlphaFoldDB" id="A0AAX2AFF8"/>
<dbReference type="InterPro" id="IPR027277">
    <property type="entry name" value="NadC/ModD"/>
</dbReference>
<evidence type="ECO:0000256" key="2">
    <source>
        <dbReference type="ARBA" id="ARBA00022676"/>
    </source>
</evidence>
<evidence type="ECO:0000313" key="8">
    <source>
        <dbReference type="Proteomes" id="UP000290092"/>
    </source>
</evidence>
<dbReference type="InterPro" id="IPR013785">
    <property type="entry name" value="Aldolase_TIM"/>
</dbReference>
<keyword evidence="8" id="KW-1185">Reference proteome</keyword>
<dbReference type="InterPro" id="IPR002638">
    <property type="entry name" value="Quinolinate_PRibosylTrfase_C"/>
</dbReference>
<dbReference type="GO" id="GO:0034213">
    <property type="term" value="P:quinolinate catabolic process"/>
    <property type="evidence" value="ECO:0007669"/>
    <property type="project" value="TreeGrafter"/>
</dbReference>
<dbReference type="GO" id="GO:0005737">
    <property type="term" value="C:cytoplasm"/>
    <property type="evidence" value="ECO:0007669"/>
    <property type="project" value="TreeGrafter"/>
</dbReference>
<comment type="caution">
    <text evidence="7">The sequence shown here is derived from an EMBL/GenBank/DDBJ whole genome shotgun (WGS) entry which is preliminary data.</text>
</comment>
<dbReference type="PIRSF" id="PIRSF006250">
    <property type="entry name" value="NadC_ModD"/>
    <property type="match status" value="1"/>
</dbReference>
<organism evidence="7 8">
    <name type="scientific">Malaciobacter mytili LMG 24559</name>
    <dbReference type="NCBI Taxonomy" id="1032238"/>
    <lineage>
        <taxon>Bacteria</taxon>
        <taxon>Pseudomonadati</taxon>
        <taxon>Campylobacterota</taxon>
        <taxon>Epsilonproteobacteria</taxon>
        <taxon>Campylobacterales</taxon>
        <taxon>Arcobacteraceae</taxon>
        <taxon>Malaciobacter</taxon>
    </lineage>
</organism>
<feature type="domain" description="Quinolinate phosphoribosyl transferase N-terminal" evidence="6">
    <location>
        <begin position="21"/>
        <end position="104"/>
    </location>
</feature>
<accession>A0AAX2AFF8</accession>
<evidence type="ECO:0000256" key="1">
    <source>
        <dbReference type="ARBA" id="ARBA00009400"/>
    </source>
</evidence>
<dbReference type="SUPFAM" id="SSF51690">
    <property type="entry name" value="Nicotinate/Quinolinate PRTase C-terminal domain-like"/>
    <property type="match status" value="1"/>
</dbReference>
<dbReference type="Pfam" id="PF01729">
    <property type="entry name" value="QRPTase_C"/>
    <property type="match status" value="1"/>
</dbReference>
<evidence type="ECO:0000256" key="4">
    <source>
        <dbReference type="PIRNR" id="PIRNR006250"/>
    </source>
</evidence>
<proteinExistence type="inferred from homology"/>
<evidence type="ECO:0000259" key="6">
    <source>
        <dbReference type="Pfam" id="PF02749"/>
    </source>
</evidence>
<dbReference type="GO" id="GO:0009435">
    <property type="term" value="P:NAD+ biosynthetic process"/>
    <property type="evidence" value="ECO:0007669"/>
    <property type="project" value="InterPro"/>
</dbReference>
<dbReference type="KEGG" id="amyt:AMYT_1351"/>
<name>A0AAX2AFF8_9BACT</name>
<protein>
    <submittedName>
        <fullName evidence="7">Molybdenum ABC transporter</fullName>
    </submittedName>
</protein>
<dbReference type="SUPFAM" id="SSF54675">
    <property type="entry name" value="Nicotinate/Quinolinate PRTase N-terminal domain-like"/>
    <property type="match status" value="1"/>
</dbReference>
<keyword evidence="2 4" id="KW-0328">Glycosyltransferase</keyword>
<reference evidence="7 8" key="1">
    <citation type="submission" date="2017-09" db="EMBL/GenBank/DDBJ databases">
        <title>Genomics of the genus Arcobacter.</title>
        <authorList>
            <person name="Perez-Cataluna A."/>
            <person name="Figueras M.J."/>
            <person name="Salas-Masso N."/>
        </authorList>
    </citation>
    <scope>NUCLEOTIDE SEQUENCE [LARGE SCALE GENOMIC DNA]</scope>
    <source>
        <strain evidence="7 8">CECT 7386</strain>
    </source>
</reference>
<dbReference type="PANTHER" id="PTHR32179">
    <property type="entry name" value="NICOTINATE-NUCLEOTIDE PYROPHOSPHORYLASE [CARBOXYLATING]"/>
    <property type="match status" value="1"/>
</dbReference>
<sequence length="280" mass="32458">MFNLNDNELLQYINEDLPYFDLTTYIQEVCLKEVTLEIYTREDIVVACSEEAVRIATLLNCEVIFFVKSKEKIKKDEVIIKLKGEYNDIQKALKLCQVLLEYCCKIATYTNLMVEKIKQVNKECELLTTRKTFPFAKKACIKAILAGNATPHRLGLSESILFFDYHRKAYKNNEEFYKEIKNFKQKVPEKKIIIESNNLEDCKKLMKNEVDVIQLDKVKLEIIKEIVEYKDLHYPKIKLLVAGGINLNNIQEYAKFNINGIVTSSMYSCGMANLGCNLKS</sequence>
<dbReference type="EMBL" id="NXID01000049">
    <property type="protein sequence ID" value="RXK14854.1"/>
    <property type="molecule type" value="Genomic_DNA"/>
</dbReference>
<evidence type="ECO:0000256" key="3">
    <source>
        <dbReference type="ARBA" id="ARBA00022679"/>
    </source>
</evidence>
<evidence type="ECO:0000259" key="5">
    <source>
        <dbReference type="Pfam" id="PF01729"/>
    </source>
</evidence>
<dbReference type="Gene3D" id="3.90.1170.20">
    <property type="entry name" value="Quinolinate phosphoribosyl transferase, N-terminal domain"/>
    <property type="match status" value="1"/>
</dbReference>
<dbReference type="Proteomes" id="UP000290092">
    <property type="component" value="Unassembled WGS sequence"/>
</dbReference>
<dbReference type="FunFam" id="3.20.20.70:FF:000030">
    <property type="entry name" value="Nicotinate-nucleotide pyrophosphorylase, carboxylating"/>
    <property type="match status" value="1"/>
</dbReference>
<feature type="domain" description="Quinolinate phosphoribosyl transferase C-terminal" evidence="5">
    <location>
        <begin position="106"/>
        <end position="266"/>
    </location>
</feature>
<gene>
    <name evidence="7" type="ORF">CP985_11460</name>
</gene>
<dbReference type="Gene3D" id="3.20.20.70">
    <property type="entry name" value="Aldolase class I"/>
    <property type="match status" value="1"/>
</dbReference>